<accession>M2A661</accession>
<evidence type="ECO:0000313" key="2">
    <source>
        <dbReference type="EMBL" id="EMB16026.1"/>
    </source>
</evidence>
<protein>
    <submittedName>
        <fullName evidence="2">Protein containing Alginate lyase 2 domain protein</fullName>
    </submittedName>
</protein>
<dbReference type="InterPro" id="IPR013320">
    <property type="entry name" value="ConA-like_dom_sf"/>
</dbReference>
<organism evidence="2 3">
    <name type="scientific">Rhodopirellula europaea 6C</name>
    <dbReference type="NCBI Taxonomy" id="1263867"/>
    <lineage>
        <taxon>Bacteria</taxon>
        <taxon>Pseudomonadati</taxon>
        <taxon>Planctomycetota</taxon>
        <taxon>Planctomycetia</taxon>
        <taxon>Pirellulales</taxon>
        <taxon>Pirellulaceae</taxon>
        <taxon>Rhodopirellula</taxon>
    </lineage>
</organism>
<dbReference type="GO" id="GO:0016829">
    <property type="term" value="F:lyase activity"/>
    <property type="evidence" value="ECO:0007669"/>
    <property type="project" value="UniProtKB-KW"/>
</dbReference>
<proteinExistence type="predicted"/>
<dbReference type="PATRIC" id="fig|1263867.3.peg.3503"/>
<gene>
    <name evidence="2" type="ORF">RE6C_03284</name>
</gene>
<feature type="domain" description="Alginate lyase 2" evidence="1">
    <location>
        <begin position="6"/>
        <end position="90"/>
    </location>
</feature>
<comment type="caution">
    <text evidence="2">The sequence shown here is derived from an EMBL/GenBank/DDBJ whole genome shotgun (WGS) entry which is preliminary data.</text>
</comment>
<dbReference type="EMBL" id="ANMO01000142">
    <property type="protein sequence ID" value="EMB16026.1"/>
    <property type="molecule type" value="Genomic_DNA"/>
</dbReference>
<dbReference type="AlphaFoldDB" id="M2A661"/>
<dbReference type="InterPro" id="IPR014895">
    <property type="entry name" value="Alginate_lyase_2"/>
</dbReference>
<dbReference type="SUPFAM" id="SSF49899">
    <property type="entry name" value="Concanavalin A-like lectins/glucanases"/>
    <property type="match status" value="1"/>
</dbReference>
<reference evidence="2" key="1">
    <citation type="submission" date="2012-11" db="EMBL/GenBank/DDBJ databases">
        <title>Permanent draft genomes of Rhodopirellula europaea strain SH398 and 6C.</title>
        <authorList>
            <person name="Richter M."/>
            <person name="Richter-Heitmann T."/>
            <person name="Frank C."/>
            <person name="Harder J."/>
            <person name="Glockner F.O."/>
        </authorList>
    </citation>
    <scope>NUCLEOTIDE SEQUENCE</scope>
    <source>
        <strain evidence="2">6C</strain>
    </source>
</reference>
<evidence type="ECO:0000313" key="3">
    <source>
        <dbReference type="Proteomes" id="UP000011529"/>
    </source>
</evidence>
<dbReference type="Proteomes" id="UP000011529">
    <property type="component" value="Unassembled WGS sequence"/>
</dbReference>
<dbReference type="Pfam" id="PF08787">
    <property type="entry name" value="Alginate_lyase2"/>
    <property type="match status" value="1"/>
</dbReference>
<reference evidence="2" key="2">
    <citation type="journal article" date="2013" name="Mar. Genomics">
        <title>Expression of sulfatases in Rhodopirellula baltica and the diversity of sulfatases in the genus Rhodopirellula.</title>
        <authorList>
            <person name="Wegner C.E."/>
            <person name="Richter-Heitmann T."/>
            <person name="Klindworth A."/>
            <person name="Klockow C."/>
            <person name="Richter M."/>
            <person name="Achstetter T."/>
            <person name="Glockner F.O."/>
            <person name="Harder J."/>
        </authorList>
    </citation>
    <scope>NUCLEOTIDE SEQUENCE [LARGE SCALE GENOMIC DNA]</scope>
    <source>
        <strain evidence="2">6C</strain>
    </source>
</reference>
<evidence type="ECO:0000259" key="1">
    <source>
        <dbReference type="Pfam" id="PF08787"/>
    </source>
</evidence>
<keyword evidence="3" id="KW-1185">Reference proteome</keyword>
<dbReference type="Gene3D" id="2.60.120.200">
    <property type="match status" value="1"/>
</dbReference>
<name>M2A661_9BACT</name>
<sequence>MKESPTNGKDKKLTFPDVERGSDIDWTIRLQGGVLAITVNGTTQEENVLENDRAWADQTFYFKAGAYPQDNAGEVSEGARVSFSRLVVTHSDD</sequence>
<keyword evidence="2" id="KW-0456">Lyase</keyword>